<proteinExistence type="predicted"/>
<dbReference type="Gene3D" id="1.10.238.10">
    <property type="entry name" value="EF-hand"/>
    <property type="match status" value="1"/>
</dbReference>
<evidence type="ECO:0000256" key="1">
    <source>
        <dbReference type="SAM" id="MobiDB-lite"/>
    </source>
</evidence>
<dbReference type="PROSITE" id="PS50222">
    <property type="entry name" value="EF_HAND_2"/>
    <property type="match status" value="1"/>
</dbReference>
<feature type="chain" id="PRO_5047383322" description="EF-hand domain-containing protein" evidence="2">
    <location>
        <begin position="20"/>
        <end position="202"/>
    </location>
</feature>
<feature type="region of interest" description="Disordered" evidence="1">
    <location>
        <begin position="148"/>
        <end position="202"/>
    </location>
</feature>
<protein>
    <recommendedName>
        <fullName evidence="3">EF-hand domain-containing protein</fullName>
    </recommendedName>
</protein>
<dbReference type="EMBL" id="JBHTJW010000001">
    <property type="protein sequence ID" value="MFD0928611.1"/>
    <property type="molecule type" value="Genomic_DNA"/>
</dbReference>
<dbReference type="RefSeq" id="WP_275356748.1">
    <property type="nucleotide sequence ID" value="NZ_JBHTJW010000001.1"/>
</dbReference>
<accession>A0ABW3GDC9</accession>
<dbReference type="InterPro" id="IPR018247">
    <property type="entry name" value="EF_Hand_1_Ca_BS"/>
</dbReference>
<evidence type="ECO:0000256" key="2">
    <source>
        <dbReference type="SAM" id="SignalP"/>
    </source>
</evidence>
<keyword evidence="5" id="KW-1185">Reference proteome</keyword>
<feature type="domain" description="EF-hand" evidence="3">
    <location>
        <begin position="107"/>
        <end position="142"/>
    </location>
</feature>
<dbReference type="Proteomes" id="UP001597106">
    <property type="component" value="Unassembled WGS sequence"/>
</dbReference>
<keyword evidence="2" id="KW-0732">Signal</keyword>
<evidence type="ECO:0000259" key="3">
    <source>
        <dbReference type="PROSITE" id="PS50222"/>
    </source>
</evidence>
<dbReference type="SUPFAM" id="SSF47473">
    <property type="entry name" value="EF-hand"/>
    <property type="match status" value="1"/>
</dbReference>
<reference evidence="5" key="1">
    <citation type="journal article" date="2019" name="Int. J. Syst. Evol. Microbiol.">
        <title>The Global Catalogue of Microorganisms (GCM) 10K type strain sequencing project: providing services to taxonomists for standard genome sequencing and annotation.</title>
        <authorList>
            <consortium name="The Broad Institute Genomics Platform"/>
            <consortium name="The Broad Institute Genome Sequencing Center for Infectious Disease"/>
            <person name="Wu L."/>
            <person name="Ma J."/>
        </authorList>
    </citation>
    <scope>NUCLEOTIDE SEQUENCE [LARGE SCALE GENOMIC DNA]</scope>
    <source>
        <strain evidence="5">CCUG 59685</strain>
    </source>
</reference>
<evidence type="ECO:0000313" key="5">
    <source>
        <dbReference type="Proteomes" id="UP001597106"/>
    </source>
</evidence>
<dbReference type="InterPro" id="IPR002048">
    <property type="entry name" value="EF_hand_dom"/>
</dbReference>
<sequence>MKRIVLLTTSMLLAFPALADLKLPVRLTEIRLADNDDTGLSKTLEHNFSPEDRARLRKALSDYARNTDPDHQLMLQKRKAMHDSIAQRFNECNRDNDDSLDREEATLCLPQVARHFSYVDLDGNGVITLDELETAYAKMVERQREAEARTEAKIENQQNIVSDSEPDAKSRNKSKASSAVIPANSPVNSSGKDVSVIRKRPS</sequence>
<evidence type="ECO:0000313" key="4">
    <source>
        <dbReference type="EMBL" id="MFD0928611.1"/>
    </source>
</evidence>
<dbReference type="PROSITE" id="PS00018">
    <property type="entry name" value="EF_HAND_1"/>
    <property type="match status" value="1"/>
</dbReference>
<comment type="caution">
    <text evidence="4">The sequence shown here is derived from an EMBL/GenBank/DDBJ whole genome shotgun (WGS) entry which is preliminary data.</text>
</comment>
<gene>
    <name evidence="4" type="ORF">ACFQ1T_02345</name>
</gene>
<name>A0ABW3GDC9_9PROT</name>
<organism evidence="4 5">
    <name type="scientific">Methylophilus glucosoxydans</name>
    <dbReference type="NCBI Taxonomy" id="752553"/>
    <lineage>
        <taxon>Bacteria</taxon>
        <taxon>Pseudomonadati</taxon>
        <taxon>Pseudomonadota</taxon>
        <taxon>Betaproteobacteria</taxon>
        <taxon>Nitrosomonadales</taxon>
        <taxon>Methylophilaceae</taxon>
        <taxon>Methylophilus</taxon>
    </lineage>
</organism>
<feature type="signal peptide" evidence="2">
    <location>
        <begin position="1"/>
        <end position="19"/>
    </location>
</feature>
<dbReference type="InterPro" id="IPR011992">
    <property type="entry name" value="EF-hand-dom_pair"/>
</dbReference>